<dbReference type="EMBL" id="JBHSFS010000025">
    <property type="protein sequence ID" value="MFC4517764.1"/>
    <property type="molecule type" value="Genomic_DNA"/>
</dbReference>
<evidence type="ECO:0008006" key="3">
    <source>
        <dbReference type="Google" id="ProtNLM"/>
    </source>
</evidence>
<dbReference type="Proteomes" id="UP001595990">
    <property type="component" value="Unassembled WGS sequence"/>
</dbReference>
<reference evidence="2" key="1">
    <citation type="journal article" date="2019" name="Int. J. Syst. Evol. Microbiol.">
        <title>The Global Catalogue of Microorganisms (GCM) 10K type strain sequencing project: providing services to taxonomists for standard genome sequencing and annotation.</title>
        <authorList>
            <consortium name="The Broad Institute Genomics Platform"/>
            <consortium name="The Broad Institute Genome Sequencing Center for Infectious Disease"/>
            <person name="Wu L."/>
            <person name="Ma J."/>
        </authorList>
    </citation>
    <scope>NUCLEOTIDE SEQUENCE [LARGE SCALE GENOMIC DNA]</scope>
    <source>
        <strain evidence="2">CECT 8064</strain>
    </source>
</reference>
<organism evidence="1 2">
    <name type="scientific">Streptomyces ehimensis</name>
    <dbReference type="NCBI Taxonomy" id="68195"/>
    <lineage>
        <taxon>Bacteria</taxon>
        <taxon>Bacillati</taxon>
        <taxon>Actinomycetota</taxon>
        <taxon>Actinomycetes</taxon>
        <taxon>Kitasatosporales</taxon>
        <taxon>Streptomycetaceae</taxon>
        <taxon>Streptomyces</taxon>
    </lineage>
</organism>
<dbReference type="RefSeq" id="WP_411951233.1">
    <property type="nucleotide sequence ID" value="NZ_JBHSFS010000025.1"/>
</dbReference>
<proteinExistence type="predicted"/>
<name>A0ABV9BUK7_9ACTN</name>
<comment type="caution">
    <text evidence="1">The sequence shown here is derived from an EMBL/GenBank/DDBJ whole genome shotgun (WGS) entry which is preliminary data.</text>
</comment>
<evidence type="ECO:0000313" key="1">
    <source>
        <dbReference type="EMBL" id="MFC4517764.1"/>
    </source>
</evidence>
<sequence length="177" mass="20395">MRNFAELRAALLDLYRKDGSRPYEELERASRGVLTHSTLARVLSGITGRPTRHFVIAFAEVCGLRGVSLNDWEQAWERAEERRLGRHRGIVQRRSAIEVKRGSAGPVQVYMDRVRQPDGQEAWTVTEDRIHSVLKREAIATENIRRWTKARTSSGRLVKRWPRYPLQRPAQMALPGI</sequence>
<protein>
    <recommendedName>
        <fullName evidence="3">HTH cro/C1-type domain-containing protein</fullName>
    </recommendedName>
</protein>
<gene>
    <name evidence="1" type="ORF">ACFPEN_33280</name>
</gene>
<accession>A0ABV9BUK7</accession>
<keyword evidence="2" id="KW-1185">Reference proteome</keyword>
<evidence type="ECO:0000313" key="2">
    <source>
        <dbReference type="Proteomes" id="UP001595990"/>
    </source>
</evidence>